<dbReference type="InterPro" id="IPR045971">
    <property type="entry name" value="DUF5927"/>
</dbReference>
<dbReference type="GO" id="GO:0030166">
    <property type="term" value="P:proteoglycan biosynthetic process"/>
    <property type="evidence" value="ECO:0007669"/>
    <property type="project" value="InterPro"/>
</dbReference>
<evidence type="ECO:0000313" key="16">
    <source>
        <dbReference type="EMBL" id="GHC50180.1"/>
    </source>
</evidence>
<dbReference type="InterPro" id="IPR003406">
    <property type="entry name" value="Glyco_trans_14"/>
</dbReference>
<keyword evidence="13" id="KW-0325">Glycoprotein</keyword>
<organism evidence="16 17">
    <name type="scientific">Neogemmobacter tilapiae</name>
    <dbReference type="NCBI Taxonomy" id="875041"/>
    <lineage>
        <taxon>Bacteria</taxon>
        <taxon>Pseudomonadati</taxon>
        <taxon>Pseudomonadota</taxon>
        <taxon>Alphaproteobacteria</taxon>
        <taxon>Rhodobacterales</taxon>
        <taxon>Paracoccaceae</taxon>
        <taxon>Neogemmobacter</taxon>
    </lineage>
</organism>
<dbReference type="AlphaFoldDB" id="A0A918TJA1"/>
<dbReference type="EMBL" id="BMYJ01000003">
    <property type="protein sequence ID" value="GHC50180.1"/>
    <property type="molecule type" value="Genomic_DNA"/>
</dbReference>
<evidence type="ECO:0000256" key="6">
    <source>
        <dbReference type="ARBA" id="ARBA00022723"/>
    </source>
</evidence>
<keyword evidence="9" id="KW-1133">Transmembrane helix</keyword>
<sequence length="569" mass="64064">MTVGFVLLCHQSLGRAAQVAAHLAERDCPVVVHVDTRVSAADRGAFAEKLKGLANVRVISRQACEWGTWSIVQATLDAAGVMLRDFPGVGHVFLASGSCLPLRPVQALRDYLGQRPDTDFIESVTTEDVGWTVGGLDIERFTLRFPVSWRKHRRLFDTYVRLQRRVGFRRRIPQAITPHLGSQWWCLTRDTLAAILEADDRPEIDRYFRRVWIPDESYFQTLARRYARRIESRSLTLSKFDVHGRPHLFYDDHLQLLRRSDCFVARKIWPGAGALYTAFLSDDPGQGAHGEPNPGKIDRLFAKATERRVKGRTGLYMQSRFPRPDRVNARTAAPYAVLQGLDVLFADFEGWLSRLTGSRVHGRLFGAERAAFAGGEQVFNGGLSDSPILRDYNPQAFLANLIWNTRGERQIFQFAPQDNLAILPFVATDPQAYMAVVSGAWAIPLAMQAVRPDADFVALRREAALLQRQETEALDLLSQPTSKARLRHWSLVEFLERAQDHLQLVVDEISPGTARRLTDMPQMVDLTPLPQFLQALRNEGMQPVLAGDLGDLEALIQGGEKRGRLRVAK</sequence>
<comment type="caution">
    <text evidence="16">The sequence shown here is derived from an EMBL/GenBank/DDBJ whole genome shotgun (WGS) entry which is preliminary data.</text>
</comment>
<dbReference type="Proteomes" id="UP000638981">
    <property type="component" value="Unassembled WGS sequence"/>
</dbReference>
<keyword evidence="10" id="KW-0333">Golgi apparatus</keyword>
<evidence type="ECO:0000256" key="5">
    <source>
        <dbReference type="ARBA" id="ARBA00022692"/>
    </source>
</evidence>
<evidence type="ECO:0000256" key="14">
    <source>
        <dbReference type="ARBA" id="ARBA00042865"/>
    </source>
</evidence>
<evidence type="ECO:0000256" key="9">
    <source>
        <dbReference type="ARBA" id="ARBA00022989"/>
    </source>
</evidence>
<keyword evidence="7" id="KW-0256">Endoplasmic reticulum</keyword>
<evidence type="ECO:0000256" key="11">
    <source>
        <dbReference type="ARBA" id="ARBA00023136"/>
    </source>
</evidence>
<feature type="domain" description="DUF5927" evidence="15">
    <location>
        <begin position="266"/>
        <end position="550"/>
    </location>
</feature>
<accession>A0A918TJA1</accession>
<evidence type="ECO:0000256" key="7">
    <source>
        <dbReference type="ARBA" id="ARBA00022824"/>
    </source>
</evidence>
<keyword evidence="3" id="KW-0328">Glycosyltransferase</keyword>
<keyword evidence="17" id="KW-1185">Reference proteome</keyword>
<dbReference type="PANTHER" id="PTHR46025">
    <property type="entry name" value="XYLOSYLTRANSFERASE OXT"/>
    <property type="match status" value="1"/>
</dbReference>
<evidence type="ECO:0000256" key="4">
    <source>
        <dbReference type="ARBA" id="ARBA00022679"/>
    </source>
</evidence>
<evidence type="ECO:0000256" key="3">
    <source>
        <dbReference type="ARBA" id="ARBA00022676"/>
    </source>
</evidence>
<dbReference type="Pfam" id="PF19349">
    <property type="entry name" value="DUF5927"/>
    <property type="match status" value="1"/>
</dbReference>
<dbReference type="GO" id="GO:0046872">
    <property type="term" value="F:metal ion binding"/>
    <property type="evidence" value="ECO:0007669"/>
    <property type="project" value="UniProtKB-KW"/>
</dbReference>
<reference evidence="16" key="2">
    <citation type="submission" date="2020-09" db="EMBL/GenBank/DDBJ databases">
        <authorList>
            <person name="Sun Q."/>
            <person name="Kim S."/>
        </authorList>
    </citation>
    <scope>NUCLEOTIDE SEQUENCE</scope>
    <source>
        <strain evidence="16">KCTC 23310</strain>
    </source>
</reference>
<evidence type="ECO:0000256" key="13">
    <source>
        <dbReference type="ARBA" id="ARBA00023180"/>
    </source>
</evidence>
<keyword evidence="12" id="KW-1015">Disulfide bond</keyword>
<dbReference type="Pfam" id="PF02485">
    <property type="entry name" value="Branch"/>
    <property type="match status" value="1"/>
</dbReference>
<dbReference type="GO" id="GO:0030158">
    <property type="term" value="F:protein xylosyltransferase activity"/>
    <property type="evidence" value="ECO:0007669"/>
    <property type="project" value="InterPro"/>
</dbReference>
<dbReference type="InterPro" id="IPR043538">
    <property type="entry name" value="XYLT"/>
</dbReference>
<proteinExistence type="predicted"/>
<evidence type="ECO:0000313" key="17">
    <source>
        <dbReference type="Proteomes" id="UP000638981"/>
    </source>
</evidence>
<reference evidence="16" key="1">
    <citation type="journal article" date="2014" name="Int. J. Syst. Evol. Microbiol.">
        <title>Complete genome sequence of Corynebacterium casei LMG S-19264T (=DSM 44701T), isolated from a smear-ripened cheese.</title>
        <authorList>
            <consortium name="US DOE Joint Genome Institute (JGI-PGF)"/>
            <person name="Walter F."/>
            <person name="Albersmeier A."/>
            <person name="Kalinowski J."/>
            <person name="Ruckert C."/>
        </authorList>
    </citation>
    <scope>NUCLEOTIDE SEQUENCE</scope>
    <source>
        <strain evidence="16">KCTC 23310</strain>
    </source>
</reference>
<evidence type="ECO:0000256" key="1">
    <source>
        <dbReference type="ARBA" id="ARBA00004323"/>
    </source>
</evidence>
<keyword evidence="6" id="KW-0479">Metal-binding</keyword>
<name>A0A918TJA1_9RHOB</name>
<keyword evidence="4 16" id="KW-0808">Transferase</keyword>
<evidence type="ECO:0000256" key="8">
    <source>
        <dbReference type="ARBA" id="ARBA00022968"/>
    </source>
</evidence>
<dbReference type="RefSeq" id="WP_189410586.1">
    <property type="nucleotide sequence ID" value="NZ_BMYJ01000003.1"/>
</dbReference>
<evidence type="ECO:0000256" key="12">
    <source>
        <dbReference type="ARBA" id="ARBA00023157"/>
    </source>
</evidence>
<protein>
    <recommendedName>
        <fullName evidence="14">Peptide O-xylosyltransferase</fullName>
    </recommendedName>
</protein>
<keyword evidence="5" id="KW-0812">Transmembrane</keyword>
<evidence type="ECO:0000256" key="2">
    <source>
        <dbReference type="ARBA" id="ARBA00004648"/>
    </source>
</evidence>
<comment type="subcellular location">
    <subcellularLocation>
        <location evidence="2">Endoplasmic reticulum membrane</location>
        <topology evidence="2">Single-pass type II membrane protein</topology>
    </subcellularLocation>
    <subcellularLocation>
        <location evidence="1">Golgi apparatus membrane</location>
        <topology evidence="1">Single-pass type II membrane protein</topology>
    </subcellularLocation>
</comment>
<gene>
    <name evidence="16" type="ORF">GCM10007315_10500</name>
</gene>
<evidence type="ECO:0000256" key="10">
    <source>
        <dbReference type="ARBA" id="ARBA00023034"/>
    </source>
</evidence>
<evidence type="ECO:0000259" key="15">
    <source>
        <dbReference type="Pfam" id="PF19349"/>
    </source>
</evidence>
<keyword evidence="8" id="KW-0735">Signal-anchor</keyword>
<keyword evidence="11" id="KW-0472">Membrane</keyword>
<dbReference type="GO" id="GO:0016020">
    <property type="term" value="C:membrane"/>
    <property type="evidence" value="ECO:0007669"/>
    <property type="project" value="InterPro"/>
</dbReference>
<dbReference type="PANTHER" id="PTHR46025:SF3">
    <property type="entry name" value="XYLOSYLTRANSFERASE OXT"/>
    <property type="match status" value="1"/>
</dbReference>